<sequence length="118" mass="13036">MAPIMMALPPIVFRAWVFEFMFVVMDRSASKPATPEVETAQEGPKAQEDAAGPQPKEDAEPETGDSKSPERPSTLSVEPITDSPVPILSPAGSTISRRDSQLTDRGFFDVKFYHNKLW</sequence>
<evidence type="ECO:0000313" key="4">
    <source>
        <dbReference type="Proteomes" id="UP000837857"/>
    </source>
</evidence>
<feature type="signal peptide" evidence="2">
    <location>
        <begin position="1"/>
        <end position="17"/>
    </location>
</feature>
<evidence type="ECO:0000256" key="2">
    <source>
        <dbReference type="SAM" id="SignalP"/>
    </source>
</evidence>
<feature type="region of interest" description="Disordered" evidence="1">
    <location>
        <begin position="29"/>
        <end position="100"/>
    </location>
</feature>
<reference evidence="3" key="1">
    <citation type="submission" date="2022-03" db="EMBL/GenBank/DDBJ databases">
        <authorList>
            <person name="Martin H S."/>
        </authorList>
    </citation>
    <scope>NUCLEOTIDE SEQUENCE</scope>
</reference>
<evidence type="ECO:0000256" key="1">
    <source>
        <dbReference type="SAM" id="MobiDB-lite"/>
    </source>
</evidence>
<gene>
    <name evidence="3" type="ORF">IPOD504_LOCUS420</name>
</gene>
<proteinExistence type="predicted"/>
<organism evidence="3 4">
    <name type="scientific">Iphiclides podalirius</name>
    <name type="common">scarce swallowtail</name>
    <dbReference type="NCBI Taxonomy" id="110791"/>
    <lineage>
        <taxon>Eukaryota</taxon>
        <taxon>Metazoa</taxon>
        <taxon>Ecdysozoa</taxon>
        <taxon>Arthropoda</taxon>
        <taxon>Hexapoda</taxon>
        <taxon>Insecta</taxon>
        <taxon>Pterygota</taxon>
        <taxon>Neoptera</taxon>
        <taxon>Endopterygota</taxon>
        <taxon>Lepidoptera</taxon>
        <taxon>Glossata</taxon>
        <taxon>Ditrysia</taxon>
        <taxon>Papilionoidea</taxon>
        <taxon>Papilionidae</taxon>
        <taxon>Papilioninae</taxon>
        <taxon>Iphiclides</taxon>
    </lineage>
</organism>
<name>A0ABN8HKE0_9NEOP</name>
<accession>A0ABN8HKE0</accession>
<dbReference type="EMBL" id="OW152813">
    <property type="protein sequence ID" value="CAH2035110.1"/>
    <property type="molecule type" value="Genomic_DNA"/>
</dbReference>
<evidence type="ECO:0000313" key="3">
    <source>
        <dbReference type="EMBL" id="CAH2035110.1"/>
    </source>
</evidence>
<keyword evidence="2" id="KW-0732">Signal</keyword>
<feature type="non-terminal residue" evidence="3">
    <location>
        <position position="118"/>
    </location>
</feature>
<feature type="chain" id="PRO_5046259532" evidence="2">
    <location>
        <begin position="18"/>
        <end position="118"/>
    </location>
</feature>
<protein>
    <submittedName>
        <fullName evidence="3">Uncharacterized protein</fullName>
    </submittedName>
</protein>
<keyword evidence="4" id="KW-1185">Reference proteome</keyword>
<dbReference type="Proteomes" id="UP000837857">
    <property type="component" value="Chromosome 1"/>
</dbReference>